<dbReference type="SUPFAM" id="SSF52151">
    <property type="entry name" value="FabD/lysophospholipase-like"/>
    <property type="match status" value="1"/>
</dbReference>
<feature type="region of interest" description="Disordered" evidence="3">
    <location>
        <begin position="96"/>
        <end position="117"/>
    </location>
</feature>
<sequence>MWLTVGRLVLHQRKINALNPFDVSSWSCDKSCYLRTHLFSYSTQVQMSTLNSSNGRLLARDVQSQARVAGEPNLWLVKDTATFERIHDSTWRDLSSGNSFHRPRQNSVTMGNHSSRPVPLLPTTVGGRWADRRFTFENLVLEGGGAKSIAYIGVCKVLEDAGILPQIKRFAGTSAGAITLDTVTCNPTERQAERANINININWHSITLWQFPAGYANRKHFSILSQLKYYSRVG</sequence>
<keyword evidence="6" id="KW-1185">Reference proteome</keyword>
<organism evidence="5 6">
    <name type="scientific">Branchiostoma lanceolatum</name>
    <name type="common">Common lancelet</name>
    <name type="synonym">Amphioxus lanceolatum</name>
    <dbReference type="NCBI Taxonomy" id="7740"/>
    <lineage>
        <taxon>Eukaryota</taxon>
        <taxon>Metazoa</taxon>
        <taxon>Chordata</taxon>
        <taxon>Cephalochordata</taxon>
        <taxon>Leptocardii</taxon>
        <taxon>Amphioxiformes</taxon>
        <taxon>Branchiostomatidae</taxon>
        <taxon>Branchiostoma</taxon>
    </lineage>
</organism>
<gene>
    <name evidence="5" type="primary">Hypp4081</name>
    <name evidence="5" type="ORF">BLAG_LOCUS21819</name>
</gene>
<dbReference type="Pfam" id="PF01734">
    <property type="entry name" value="Patatin"/>
    <property type="match status" value="1"/>
</dbReference>
<feature type="compositionally biased region" description="Polar residues" evidence="3">
    <location>
        <begin position="96"/>
        <end position="115"/>
    </location>
</feature>
<evidence type="ECO:0000313" key="5">
    <source>
        <dbReference type="EMBL" id="CAH1269066.1"/>
    </source>
</evidence>
<comment type="caution">
    <text evidence="2">Lacks conserved residue(s) required for the propagation of feature annotation.</text>
</comment>
<feature type="domain" description="PNPLA" evidence="4">
    <location>
        <begin position="139"/>
        <end position="234"/>
    </location>
</feature>
<feature type="short sequence motif" description="GXSXG" evidence="2">
    <location>
        <begin position="172"/>
        <end position="176"/>
    </location>
</feature>
<dbReference type="PROSITE" id="PS51635">
    <property type="entry name" value="PNPLA"/>
    <property type="match status" value="1"/>
</dbReference>
<dbReference type="Gene3D" id="3.40.1090.10">
    <property type="entry name" value="Cytosolic phospholipase A2 catalytic domain"/>
    <property type="match status" value="1"/>
</dbReference>
<keyword evidence="1" id="KW-0443">Lipid metabolism</keyword>
<dbReference type="GO" id="GO:0006629">
    <property type="term" value="P:lipid metabolic process"/>
    <property type="evidence" value="ECO:0007669"/>
    <property type="project" value="UniProtKB-KW"/>
</dbReference>
<dbReference type="AlphaFoldDB" id="A0A8K0A5N5"/>
<protein>
    <submittedName>
        <fullName evidence="5">Hypp4081 protein</fullName>
    </submittedName>
</protein>
<dbReference type="Proteomes" id="UP000838412">
    <property type="component" value="Chromosome 7"/>
</dbReference>
<evidence type="ECO:0000256" key="1">
    <source>
        <dbReference type="ARBA" id="ARBA00023098"/>
    </source>
</evidence>
<evidence type="ECO:0000256" key="2">
    <source>
        <dbReference type="PROSITE-ProRule" id="PRU01161"/>
    </source>
</evidence>
<dbReference type="InterPro" id="IPR002641">
    <property type="entry name" value="PNPLA_dom"/>
</dbReference>
<dbReference type="InterPro" id="IPR016035">
    <property type="entry name" value="Acyl_Trfase/lysoPLipase"/>
</dbReference>
<dbReference type="InterPro" id="IPR052580">
    <property type="entry name" value="Lipid_Hydrolase"/>
</dbReference>
<dbReference type="OrthoDB" id="6160241at2759"/>
<reference evidence="5" key="1">
    <citation type="submission" date="2022-01" db="EMBL/GenBank/DDBJ databases">
        <authorList>
            <person name="Braso-Vives M."/>
        </authorList>
    </citation>
    <scope>NUCLEOTIDE SEQUENCE</scope>
</reference>
<name>A0A8K0A5N5_BRALA</name>
<evidence type="ECO:0000256" key="3">
    <source>
        <dbReference type="SAM" id="MobiDB-lite"/>
    </source>
</evidence>
<accession>A0A8K0A5N5</accession>
<dbReference type="PANTHER" id="PTHR46394">
    <property type="entry name" value="ANNEXIN"/>
    <property type="match status" value="1"/>
</dbReference>
<dbReference type="EMBL" id="OV696692">
    <property type="protein sequence ID" value="CAH1269066.1"/>
    <property type="molecule type" value="Genomic_DNA"/>
</dbReference>
<proteinExistence type="predicted"/>
<evidence type="ECO:0000259" key="4">
    <source>
        <dbReference type="PROSITE" id="PS51635"/>
    </source>
</evidence>
<dbReference type="PANTHER" id="PTHR46394:SF1">
    <property type="entry name" value="PNPLA DOMAIN-CONTAINING PROTEIN"/>
    <property type="match status" value="1"/>
</dbReference>
<evidence type="ECO:0000313" key="6">
    <source>
        <dbReference type="Proteomes" id="UP000838412"/>
    </source>
</evidence>